<dbReference type="GO" id="GO:0005886">
    <property type="term" value="C:plasma membrane"/>
    <property type="evidence" value="ECO:0007669"/>
    <property type="project" value="UniProtKB-SubCell"/>
</dbReference>
<feature type="transmembrane region" description="Helical" evidence="7">
    <location>
        <begin position="97"/>
        <end position="117"/>
    </location>
</feature>
<feature type="transmembrane region" description="Helical" evidence="7">
    <location>
        <begin position="292"/>
        <end position="315"/>
    </location>
</feature>
<feature type="transmembrane region" description="Helical" evidence="7">
    <location>
        <begin position="252"/>
        <end position="272"/>
    </location>
</feature>
<name>A0A9D2DVP0_9FIRM</name>
<feature type="transmembrane region" description="Helical" evidence="7">
    <location>
        <begin position="336"/>
        <end position="354"/>
    </location>
</feature>
<gene>
    <name evidence="8" type="ORF">H9812_00510</name>
</gene>
<dbReference type="InterPro" id="IPR001851">
    <property type="entry name" value="ABC_transp_permease"/>
</dbReference>
<organism evidence="8 9">
    <name type="scientific">Candidatus Gallimonas intestinigallinarum</name>
    <dbReference type="NCBI Taxonomy" id="2838604"/>
    <lineage>
        <taxon>Bacteria</taxon>
        <taxon>Bacillati</taxon>
        <taxon>Bacillota</taxon>
        <taxon>Clostridia</taxon>
        <taxon>Candidatus Gallimonas</taxon>
    </lineage>
</organism>
<reference evidence="8" key="2">
    <citation type="submission" date="2021-04" db="EMBL/GenBank/DDBJ databases">
        <authorList>
            <person name="Gilroy R."/>
        </authorList>
    </citation>
    <scope>NUCLEOTIDE SEQUENCE</scope>
    <source>
        <strain evidence="8">CHK33-5263</strain>
    </source>
</reference>
<protein>
    <submittedName>
        <fullName evidence="8">ABC transporter permease</fullName>
    </submittedName>
</protein>
<feature type="transmembrane region" description="Helical" evidence="7">
    <location>
        <begin position="23"/>
        <end position="43"/>
    </location>
</feature>
<sequence length="432" mass="46619">MERIKEPLIHITRRDSMPLWKSLLIRFGAILVALVISAIFISASSTSSHGFFDYFASLFSGAFGTERRIWILLQNTALLLCVALALVVAFRMRFWNLGGNGQVLMGCLACAMCMYYLGGTLPDALVCLIMFVASVAAGAVWAVIPAVFKAFFNTNESLFTLMMNYIAMYLVAFFIALWYPNGTGAMPPLTDANLPTLGDGQMGRSLLTILIAVLVTALIFCYLRFSKHGYEIAVVGESQNTARYAGINVKKVIIRTLVLSGALCGLVGFLLVGSINHMVSTNMDGNMGFTGIMVAWMGKLNPLIMAGVSLFINFLSRGMAQVCTDFGFTSEALSDIVVGLIYFFFIGCEFFISYKVHFNSSRQKGRVAPAFSMNAASEKDGAPPEGTLPEGQALSDGTAPAGGERPPEAPGVLPKGALGDVAAPEENEKEER</sequence>
<feature type="region of interest" description="Disordered" evidence="6">
    <location>
        <begin position="376"/>
        <end position="432"/>
    </location>
</feature>
<keyword evidence="3 7" id="KW-0812">Transmembrane</keyword>
<evidence type="ECO:0000256" key="1">
    <source>
        <dbReference type="ARBA" id="ARBA00004651"/>
    </source>
</evidence>
<evidence type="ECO:0000313" key="9">
    <source>
        <dbReference type="Proteomes" id="UP000824044"/>
    </source>
</evidence>
<feature type="transmembrane region" description="Helical" evidence="7">
    <location>
        <begin position="158"/>
        <end position="179"/>
    </location>
</feature>
<comment type="subcellular location">
    <subcellularLocation>
        <location evidence="1">Cell membrane</location>
        <topology evidence="1">Multi-pass membrane protein</topology>
    </subcellularLocation>
</comment>
<evidence type="ECO:0000256" key="4">
    <source>
        <dbReference type="ARBA" id="ARBA00022989"/>
    </source>
</evidence>
<evidence type="ECO:0000256" key="5">
    <source>
        <dbReference type="ARBA" id="ARBA00023136"/>
    </source>
</evidence>
<dbReference type="PANTHER" id="PTHR47089">
    <property type="entry name" value="ABC TRANSPORTER, PERMEASE PROTEIN"/>
    <property type="match status" value="1"/>
</dbReference>
<feature type="transmembrane region" description="Helical" evidence="7">
    <location>
        <begin position="205"/>
        <end position="223"/>
    </location>
</feature>
<dbReference type="PANTHER" id="PTHR47089:SF1">
    <property type="entry name" value="GUANOSINE ABC TRANSPORTER PERMEASE PROTEIN NUPP"/>
    <property type="match status" value="1"/>
</dbReference>
<reference evidence="8" key="1">
    <citation type="journal article" date="2021" name="PeerJ">
        <title>Extensive microbial diversity within the chicken gut microbiome revealed by metagenomics and culture.</title>
        <authorList>
            <person name="Gilroy R."/>
            <person name="Ravi A."/>
            <person name="Getino M."/>
            <person name="Pursley I."/>
            <person name="Horton D.L."/>
            <person name="Alikhan N.F."/>
            <person name="Baker D."/>
            <person name="Gharbi K."/>
            <person name="Hall N."/>
            <person name="Watson M."/>
            <person name="Adriaenssens E.M."/>
            <person name="Foster-Nyarko E."/>
            <person name="Jarju S."/>
            <person name="Secka A."/>
            <person name="Antonio M."/>
            <person name="Oren A."/>
            <person name="Chaudhuri R.R."/>
            <person name="La Ragione R."/>
            <person name="Hildebrand F."/>
            <person name="Pallen M.J."/>
        </authorList>
    </citation>
    <scope>NUCLEOTIDE SEQUENCE</scope>
    <source>
        <strain evidence="8">CHK33-5263</strain>
    </source>
</reference>
<evidence type="ECO:0000256" key="6">
    <source>
        <dbReference type="SAM" id="MobiDB-lite"/>
    </source>
</evidence>
<evidence type="ECO:0000256" key="7">
    <source>
        <dbReference type="SAM" id="Phobius"/>
    </source>
</evidence>
<dbReference type="Pfam" id="PF02653">
    <property type="entry name" value="BPD_transp_2"/>
    <property type="match status" value="1"/>
</dbReference>
<evidence type="ECO:0000256" key="2">
    <source>
        <dbReference type="ARBA" id="ARBA00022475"/>
    </source>
</evidence>
<feature type="transmembrane region" description="Helical" evidence="7">
    <location>
        <begin position="69"/>
        <end position="90"/>
    </location>
</feature>
<dbReference type="CDD" id="cd06580">
    <property type="entry name" value="TM_PBP1_transp_TpRbsC_like"/>
    <property type="match status" value="1"/>
</dbReference>
<feature type="transmembrane region" description="Helical" evidence="7">
    <location>
        <begin position="123"/>
        <end position="146"/>
    </location>
</feature>
<dbReference type="Proteomes" id="UP000824044">
    <property type="component" value="Unassembled WGS sequence"/>
</dbReference>
<keyword evidence="5 7" id="KW-0472">Membrane</keyword>
<evidence type="ECO:0000256" key="3">
    <source>
        <dbReference type="ARBA" id="ARBA00022692"/>
    </source>
</evidence>
<feature type="compositionally biased region" description="Acidic residues" evidence="6">
    <location>
        <begin position="423"/>
        <end position="432"/>
    </location>
</feature>
<dbReference type="AlphaFoldDB" id="A0A9D2DVP0"/>
<keyword evidence="4 7" id="KW-1133">Transmembrane helix</keyword>
<comment type="caution">
    <text evidence="8">The sequence shown here is derived from an EMBL/GenBank/DDBJ whole genome shotgun (WGS) entry which is preliminary data.</text>
</comment>
<keyword evidence="2" id="KW-1003">Cell membrane</keyword>
<proteinExistence type="predicted"/>
<dbReference type="EMBL" id="DXBS01000012">
    <property type="protein sequence ID" value="HIZ23948.1"/>
    <property type="molecule type" value="Genomic_DNA"/>
</dbReference>
<accession>A0A9D2DVP0</accession>
<dbReference type="GO" id="GO:0022857">
    <property type="term" value="F:transmembrane transporter activity"/>
    <property type="evidence" value="ECO:0007669"/>
    <property type="project" value="InterPro"/>
</dbReference>
<evidence type="ECO:0000313" key="8">
    <source>
        <dbReference type="EMBL" id="HIZ23948.1"/>
    </source>
</evidence>